<dbReference type="AlphaFoldDB" id="A0A3E1NCN6"/>
<feature type="transmembrane region" description="Helical" evidence="1">
    <location>
        <begin position="12"/>
        <end position="31"/>
    </location>
</feature>
<dbReference type="Proteomes" id="UP000261284">
    <property type="component" value="Unassembled WGS sequence"/>
</dbReference>
<accession>A0A3E1NCN6</accession>
<evidence type="ECO:0000313" key="2">
    <source>
        <dbReference type="EMBL" id="RFM25700.1"/>
    </source>
</evidence>
<keyword evidence="1" id="KW-1133">Transmembrane helix</keyword>
<feature type="transmembrane region" description="Helical" evidence="1">
    <location>
        <begin position="43"/>
        <end position="68"/>
    </location>
</feature>
<keyword evidence="1" id="KW-0812">Transmembrane</keyword>
<evidence type="ECO:0008006" key="4">
    <source>
        <dbReference type="Google" id="ProtNLM"/>
    </source>
</evidence>
<keyword evidence="3" id="KW-1185">Reference proteome</keyword>
<evidence type="ECO:0000313" key="3">
    <source>
        <dbReference type="Proteomes" id="UP000261284"/>
    </source>
</evidence>
<evidence type="ECO:0000256" key="1">
    <source>
        <dbReference type="SAM" id="Phobius"/>
    </source>
</evidence>
<comment type="caution">
    <text evidence="2">The sequence shown here is derived from an EMBL/GenBank/DDBJ whole genome shotgun (WGS) entry which is preliminary data.</text>
</comment>
<reference evidence="2 3" key="1">
    <citation type="submission" date="2018-08" db="EMBL/GenBank/DDBJ databases">
        <title>Chitinophagaceae sp. K23C18032701, a novel bacterium isolated from forest soil.</title>
        <authorList>
            <person name="Wang C."/>
        </authorList>
    </citation>
    <scope>NUCLEOTIDE SEQUENCE [LARGE SCALE GENOMIC DNA]</scope>
    <source>
        <strain evidence="2 3">K23C18032701</strain>
    </source>
</reference>
<name>A0A3E1NCN6_9BACT</name>
<keyword evidence="1" id="KW-0472">Membrane</keyword>
<gene>
    <name evidence="2" type="ORF">DXN05_23610</name>
</gene>
<organism evidence="2 3">
    <name type="scientific">Deminuibacter soli</name>
    <dbReference type="NCBI Taxonomy" id="2291815"/>
    <lineage>
        <taxon>Bacteria</taxon>
        <taxon>Pseudomonadati</taxon>
        <taxon>Bacteroidota</taxon>
        <taxon>Chitinophagia</taxon>
        <taxon>Chitinophagales</taxon>
        <taxon>Chitinophagaceae</taxon>
        <taxon>Deminuibacter</taxon>
    </lineage>
</organism>
<sequence length="131" mass="14355">MKADYEKAWLLYLGNALFMAYMFVFAMMYNISKRDPQAISSIAAAHVVTFLAIAVIFVVSLLLVFIMVPGLVSAGPADRTMSDTPVNMVHGKTNGMLFILYIDMLLGNFAAGSFVAIITSYMAKKGRPQSE</sequence>
<protein>
    <recommendedName>
        <fullName evidence="4">DUF4199 domain-containing protein</fullName>
    </recommendedName>
</protein>
<feature type="transmembrane region" description="Helical" evidence="1">
    <location>
        <begin position="98"/>
        <end position="123"/>
    </location>
</feature>
<dbReference type="EMBL" id="QTJU01000016">
    <property type="protein sequence ID" value="RFM25700.1"/>
    <property type="molecule type" value="Genomic_DNA"/>
</dbReference>
<proteinExistence type="predicted"/>